<accession>D3AY46</accession>
<dbReference type="GeneID" id="31356635"/>
<dbReference type="SMART" id="SM00229">
    <property type="entry name" value="RasGEFN"/>
    <property type="match status" value="1"/>
</dbReference>
<dbReference type="GO" id="GO:0005085">
    <property type="term" value="F:guanyl-nucleotide exchange factor activity"/>
    <property type="evidence" value="ECO:0007669"/>
    <property type="project" value="UniProtKB-KW"/>
</dbReference>
<dbReference type="Proteomes" id="UP000001396">
    <property type="component" value="Unassembled WGS sequence"/>
</dbReference>
<feature type="compositionally biased region" description="Low complexity" evidence="3">
    <location>
        <begin position="321"/>
        <end position="341"/>
    </location>
</feature>
<proteinExistence type="predicted"/>
<feature type="compositionally biased region" description="Polar residues" evidence="3">
    <location>
        <begin position="395"/>
        <end position="405"/>
    </location>
</feature>
<dbReference type="OMA" id="CNNRIEY"/>
<dbReference type="EMBL" id="ADBJ01000004">
    <property type="protein sequence ID" value="EFA85873.1"/>
    <property type="molecule type" value="Genomic_DNA"/>
</dbReference>
<dbReference type="PANTHER" id="PTHR23113">
    <property type="entry name" value="GUANINE NUCLEOTIDE EXCHANGE FACTOR"/>
    <property type="match status" value="1"/>
</dbReference>
<feature type="compositionally biased region" description="Polar residues" evidence="3">
    <location>
        <begin position="366"/>
        <end position="388"/>
    </location>
</feature>
<dbReference type="CDD" id="cd06224">
    <property type="entry name" value="REM"/>
    <property type="match status" value="1"/>
</dbReference>
<sequence>MNNYNNINNNNNNNINSSNNFHSSKNGVLNNETFLYRINELEVIFKHEENSRLQYRVMELEAVNGHLKEQLEYFQTKLLERSFNEDRDLSNCLSDIYESMSKDSQLSSSPPTYPAQTVPNSSMKTVRPTPNVNSHNVQAPMVSPRTSNNVTPLGVPNSALRKPILIRSTSETYLQQSPDIADGDVAGNNSPPNEERVQHSHSSSVSSLTGSSSNGNNANKNWSAAKVRSDSIASTKDSFLRFPATPLSGSNNIPQSPPPLSISANPAASLPNGRIINSNSTSSNQLSSSTPVFTNPTSSPVYHPSSPISLVSSGSSINSFSYSSSPPLASPDSLGSSASSADGFKERRKIPPQPLPPIPNDRRSKTSPFPSNTPAPMSNPSLVRTSSVAPKPVGLSTSAGRPSTPTLLAAAEDDAFEEPENLDDPNLVLIKSETGAYLVKGGTLERLVQRLSYDKSHDTDFASAFLLTYRSFTTPIELMDMLIKSYNITDDSSMPSAQLDKKRRIVRLRVANVIKMWLDKHFHDFSDDAALVAKVDHFINNHINIDLEGIGRNLKKLLNNERMAPIPVFNEDPPAVIAPKVRDPNFIDLDTTEIARQLTLIESELYRKIESKECLGQSWNKQNKDELAPNIVAFIRRFNAVSNWVATEIVRTEKLKERVSVVKRFIIIAQKCRDIGNFNGCMEILSGLQNASVYRLSKTWEKIESKPLLKNIYDELLVLMAQKNNFKDYRAALHSVHPPCIPYLGVYLTDLTFIEDGTKNTLNNCDDIINFEKRRRISVVIREIKQYQQTPYHFRVEDATSRYVKNIPGLTEKALYKYKILEAYLEDFDNEVINIQYVVVDIRCHRMREEAELICTTIRNQFAIDLIKIPQSIRSMTMKEFIEKYNDSLTNKTTEINNSNNNSQPINTSPSTSMVVEEMEDIKKKMIELLNAPIIANTK</sequence>
<dbReference type="InterPro" id="IPR018851">
    <property type="entry name" value="Borealin_N"/>
</dbReference>
<evidence type="ECO:0000256" key="1">
    <source>
        <dbReference type="ARBA" id="ARBA00022658"/>
    </source>
</evidence>
<dbReference type="Gene3D" id="1.10.840.10">
    <property type="entry name" value="Ras guanine-nucleotide exchange factors catalytic domain"/>
    <property type="match status" value="1"/>
</dbReference>
<dbReference type="RefSeq" id="XP_020437979.1">
    <property type="nucleotide sequence ID" value="XM_020572121.1"/>
</dbReference>
<dbReference type="InterPro" id="IPR000651">
    <property type="entry name" value="Ras-like_Gua-exchang_fac_N"/>
</dbReference>
<protein>
    <submittedName>
        <fullName evidence="6">Ras guanine nucleotide exchange factor</fullName>
    </submittedName>
</protein>
<dbReference type="InterPro" id="IPR023578">
    <property type="entry name" value="Ras_GEF_dom_sf"/>
</dbReference>
<dbReference type="InterPro" id="IPR008937">
    <property type="entry name" value="Ras-like_GEF"/>
</dbReference>
<dbReference type="Gene3D" id="6.10.250.1900">
    <property type="match status" value="1"/>
</dbReference>
<feature type="region of interest" description="Disordered" evidence="3">
    <location>
        <begin position="101"/>
        <end position="156"/>
    </location>
</feature>
<reference evidence="6 7" key="1">
    <citation type="journal article" date="2011" name="Genome Res.">
        <title>Phylogeny-wide analysis of social amoeba genomes highlights ancient origins for complex intercellular communication.</title>
        <authorList>
            <person name="Heidel A.J."/>
            <person name="Lawal H.M."/>
            <person name="Felder M."/>
            <person name="Schilde C."/>
            <person name="Helps N.R."/>
            <person name="Tunggal B."/>
            <person name="Rivero F."/>
            <person name="John U."/>
            <person name="Schleicher M."/>
            <person name="Eichinger L."/>
            <person name="Platzer M."/>
            <person name="Noegel A.A."/>
            <person name="Schaap P."/>
            <person name="Gloeckner G."/>
        </authorList>
    </citation>
    <scope>NUCLEOTIDE SEQUENCE [LARGE SCALE GENOMIC DNA]</scope>
    <source>
        <strain evidence="7">ATCC 26659 / Pp 5 / PN500</strain>
    </source>
</reference>
<feature type="domain" description="N-terminal Ras-GEF" evidence="5">
    <location>
        <begin position="435"/>
        <end position="562"/>
    </location>
</feature>
<dbReference type="Pfam" id="PF00618">
    <property type="entry name" value="RasGEF_N"/>
    <property type="match status" value="1"/>
</dbReference>
<dbReference type="Pfam" id="PF00617">
    <property type="entry name" value="RasGEF"/>
    <property type="match status" value="1"/>
</dbReference>
<dbReference type="STRING" id="670386.D3AY46"/>
<evidence type="ECO:0000259" key="5">
    <source>
        <dbReference type="PROSITE" id="PS50212"/>
    </source>
</evidence>
<dbReference type="SUPFAM" id="SSF48366">
    <property type="entry name" value="Ras GEF"/>
    <property type="match status" value="1"/>
</dbReference>
<feature type="region of interest" description="Disordered" evidence="3">
    <location>
        <begin position="173"/>
        <end position="223"/>
    </location>
</feature>
<dbReference type="GO" id="GO:0007265">
    <property type="term" value="P:Ras protein signal transduction"/>
    <property type="evidence" value="ECO:0007669"/>
    <property type="project" value="TreeGrafter"/>
</dbReference>
<dbReference type="Pfam" id="PF10444">
    <property type="entry name" value="Nbl1_Borealin_N"/>
    <property type="match status" value="1"/>
</dbReference>
<gene>
    <name evidence="6" type="primary">gefE</name>
    <name evidence="6" type="ORF">PPL_01105</name>
</gene>
<dbReference type="CDD" id="cd00155">
    <property type="entry name" value="RasGEF"/>
    <property type="match status" value="1"/>
</dbReference>
<dbReference type="Gene3D" id="1.20.870.10">
    <property type="entry name" value="Son of sevenless (SoS) protein Chain: S domain 1"/>
    <property type="match status" value="1"/>
</dbReference>
<dbReference type="InterPro" id="IPR019804">
    <property type="entry name" value="Ras_G-nucl-exch_fac_CS"/>
</dbReference>
<name>D3AY46_HETP5</name>
<feature type="compositionally biased region" description="Polar residues" evidence="3">
    <location>
        <begin position="102"/>
        <end position="137"/>
    </location>
</feature>
<dbReference type="PROSITE" id="PS50212">
    <property type="entry name" value="RASGEF_NTER"/>
    <property type="match status" value="1"/>
</dbReference>
<dbReference type="PROSITE" id="PS50009">
    <property type="entry name" value="RASGEF_CAT"/>
    <property type="match status" value="1"/>
</dbReference>
<dbReference type="InterPro" id="IPR036964">
    <property type="entry name" value="RASGEF_cat_dom_sf"/>
</dbReference>
<dbReference type="GO" id="GO:0005886">
    <property type="term" value="C:plasma membrane"/>
    <property type="evidence" value="ECO:0007669"/>
    <property type="project" value="TreeGrafter"/>
</dbReference>
<dbReference type="AlphaFoldDB" id="D3AY46"/>
<feature type="region of interest" description="Disordered" evidence="3">
    <location>
        <begin position="245"/>
        <end position="303"/>
    </location>
</feature>
<keyword evidence="1 2" id="KW-0344">Guanine-nucleotide releasing factor</keyword>
<feature type="compositionally biased region" description="Low complexity" evidence="3">
    <location>
        <begin position="277"/>
        <end position="289"/>
    </location>
</feature>
<dbReference type="PROSITE" id="PS00720">
    <property type="entry name" value="RASGEF"/>
    <property type="match status" value="1"/>
</dbReference>
<feature type="domain" description="Ras-GEF" evidence="4">
    <location>
        <begin position="590"/>
        <end position="821"/>
    </location>
</feature>
<evidence type="ECO:0000256" key="2">
    <source>
        <dbReference type="PROSITE-ProRule" id="PRU00168"/>
    </source>
</evidence>
<dbReference type="SMART" id="SM00147">
    <property type="entry name" value="RasGEF"/>
    <property type="match status" value="1"/>
</dbReference>
<dbReference type="InParanoid" id="D3AY46"/>
<evidence type="ECO:0000259" key="4">
    <source>
        <dbReference type="PROSITE" id="PS50009"/>
    </source>
</evidence>
<feature type="region of interest" description="Disordered" evidence="3">
    <location>
        <begin position="893"/>
        <end position="912"/>
    </location>
</feature>
<dbReference type="InterPro" id="IPR001895">
    <property type="entry name" value="RASGEF_cat_dom"/>
</dbReference>
<organism evidence="6 7">
    <name type="scientific">Heterostelium pallidum (strain ATCC 26659 / Pp 5 / PN500)</name>
    <name type="common">Cellular slime mold</name>
    <name type="synonym">Polysphondylium pallidum</name>
    <dbReference type="NCBI Taxonomy" id="670386"/>
    <lineage>
        <taxon>Eukaryota</taxon>
        <taxon>Amoebozoa</taxon>
        <taxon>Evosea</taxon>
        <taxon>Eumycetozoa</taxon>
        <taxon>Dictyostelia</taxon>
        <taxon>Acytosteliales</taxon>
        <taxon>Acytosteliaceae</taxon>
        <taxon>Heterostelium</taxon>
    </lineage>
</organism>
<evidence type="ECO:0000256" key="3">
    <source>
        <dbReference type="SAM" id="MobiDB-lite"/>
    </source>
</evidence>
<feature type="compositionally biased region" description="Polar residues" evidence="3">
    <location>
        <begin position="290"/>
        <end position="300"/>
    </location>
</feature>
<dbReference type="PANTHER" id="PTHR23113:SF362">
    <property type="entry name" value="RAS GUANINE NUCLEOTIDE EXCHANGE FACTOR E"/>
    <property type="match status" value="1"/>
</dbReference>
<evidence type="ECO:0000313" key="6">
    <source>
        <dbReference type="EMBL" id="EFA85873.1"/>
    </source>
</evidence>
<feature type="compositionally biased region" description="Low complexity" evidence="3">
    <location>
        <begin position="200"/>
        <end position="223"/>
    </location>
</feature>
<feature type="region of interest" description="Disordered" evidence="3">
    <location>
        <begin position="321"/>
        <end position="405"/>
    </location>
</feature>
<evidence type="ECO:0000313" key="7">
    <source>
        <dbReference type="Proteomes" id="UP000001396"/>
    </source>
</evidence>
<comment type="caution">
    <text evidence="6">The sequence shown here is derived from an EMBL/GenBank/DDBJ whole genome shotgun (WGS) entry which is preliminary data.</text>
</comment>
<keyword evidence="7" id="KW-1185">Reference proteome</keyword>